<organism evidence="5 6">
    <name type="scientific">Paractinoplanes globisporus</name>
    <dbReference type="NCBI Taxonomy" id="113565"/>
    <lineage>
        <taxon>Bacteria</taxon>
        <taxon>Bacillati</taxon>
        <taxon>Actinomycetota</taxon>
        <taxon>Actinomycetes</taxon>
        <taxon>Micromonosporales</taxon>
        <taxon>Micromonosporaceae</taxon>
        <taxon>Paractinoplanes</taxon>
    </lineage>
</organism>
<protein>
    <submittedName>
        <fullName evidence="5">GNAT family N-acetyltransferase</fullName>
        <ecNumber evidence="5">2.3.-.-</ecNumber>
    </submittedName>
</protein>
<sequence>MAGVTTRLVASGDAPELAALLAGNREFLAPYEPFRPEEYYTPEGQRTYLEDVLRQCSAGTTLAHVIVDDDQIVGRITLSGITRGPFLSASLGYWVAKAANGRGVASAAVARIVRLAFDELGLHRLEAGTLVHNAASQRVLVRNGFQRFGLAPRYLRINGEWRDHILFQRLADEKGD</sequence>
<keyword evidence="2 5" id="KW-0012">Acyltransferase</keyword>
<evidence type="ECO:0000313" key="6">
    <source>
        <dbReference type="Proteomes" id="UP001602245"/>
    </source>
</evidence>
<keyword evidence="1 5" id="KW-0808">Transferase</keyword>
<dbReference type="Proteomes" id="UP001602245">
    <property type="component" value="Unassembled WGS sequence"/>
</dbReference>
<dbReference type="Gene3D" id="3.40.630.30">
    <property type="match status" value="1"/>
</dbReference>
<dbReference type="RefSeq" id="WP_040434209.1">
    <property type="nucleotide sequence ID" value="NZ_JBIAZU010000005.1"/>
</dbReference>
<keyword evidence="6" id="KW-1185">Reference proteome</keyword>
<dbReference type="PANTHER" id="PTHR43792">
    <property type="entry name" value="GNAT FAMILY, PUTATIVE (AFU_ORTHOLOGUE AFUA_3G00765)-RELATED-RELATED"/>
    <property type="match status" value="1"/>
</dbReference>
<evidence type="ECO:0000259" key="4">
    <source>
        <dbReference type="PROSITE" id="PS51186"/>
    </source>
</evidence>
<reference evidence="5 6" key="1">
    <citation type="submission" date="2024-10" db="EMBL/GenBank/DDBJ databases">
        <title>The Natural Products Discovery Center: Release of the First 8490 Sequenced Strains for Exploring Actinobacteria Biosynthetic Diversity.</title>
        <authorList>
            <person name="Kalkreuter E."/>
            <person name="Kautsar S.A."/>
            <person name="Yang D."/>
            <person name="Bader C.D."/>
            <person name="Teijaro C.N."/>
            <person name="Fluegel L."/>
            <person name="Davis C.M."/>
            <person name="Simpson J.R."/>
            <person name="Lauterbach L."/>
            <person name="Steele A.D."/>
            <person name="Gui C."/>
            <person name="Meng S."/>
            <person name="Li G."/>
            <person name="Viehrig K."/>
            <person name="Ye F."/>
            <person name="Su P."/>
            <person name="Kiefer A.F."/>
            <person name="Nichols A."/>
            <person name="Cepeda A.J."/>
            <person name="Yan W."/>
            <person name="Fan B."/>
            <person name="Jiang Y."/>
            <person name="Adhikari A."/>
            <person name="Zheng C.-J."/>
            <person name="Schuster L."/>
            <person name="Cowan T.M."/>
            <person name="Smanski M.J."/>
            <person name="Chevrette M.G."/>
            <person name="De Carvalho L.P.S."/>
            <person name="Shen B."/>
        </authorList>
    </citation>
    <scope>NUCLEOTIDE SEQUENCE [LARGE SCALE GENOMIC DNA]</scope>
    <source>
        <strain evidence="5 6">NPDC000087</strain>
    </source>
</reference>
<gene>
    <name evidence="5" type="ORF">ACFY35_29070</name>
</gene>
<accession>A0ABW6WLG6</accession>
<dbReference type="EMBL" id="JBIAZU010000005">
    <property type="protein sequence ID" value="MFF5293504.1"/>
    <property type="molecule type" value="Genomic_DNA"/>
</dbReference>
<dbReference type="InterPro" id="IPR016181">
    <property type="entry name" value="Acyl_CoA_acyltransferase"/>
</dbReference>
<evidence type="ECO:0000256" key="1">
    <source>
        <dbReference type="ARBA" id="ARBA00022679"/>
    </source>
</evidence>
<dbReference type="SUPFAM" id="SSF55729">
    <property type="entry name" value="Acyl-CoA N-acyltransferases (Nat)"/>
    <property type="match status" value="1"/>
</dbReference>
<evidence type="ECO:0000313" key="5">
    <source>
        <dbReference type="EMBL" id="MFF5293504.1"/>
    </source>
</evidence>
<dbReference type="Pfam" id="PF13302">
    <property type="entry name" value="Acetyltransf_3"/>
    <property type="match status" value="1"/>
</dbReference>
<dbReference type="GO" id="GO:0016746">
    <property type="term" value="F:acyltransferase activity"/>
    <property type="evidence" value="ECO:0007669"/>
    <property type="project" value="UniProtKB-KW"/>
</dbReference>
<comment type="similarity">
    <text evidence="3">Belongs to the acetyltransferase family. RimJ subfamily.</text>
</comment>
<dbReference type="InterPro" id="IPR000182">
    <property type="entry name" value="GNAT_dom"/>
</dbReference>
<dbReference type="EC" id="2.3.-.-" evidence="5"/>
<evidence type="ECO:0000256" key="2">
    <source>
        <dbReference type="ARBA" id="ARBA00023315"/>
    </source>
</evidence>
<comment type="caution">
    <text evidence="5">The sequence shown here is derived from an EMBL/GenBank/DDBJ whole genome shotgun (WGS) entry which is preliminary data.</text>
</comment>
<dbReference type="PROSITE" id="PS51186">
    <property type="entry name" value="GNAT"/>
    <property type="match status" value="1"/>
</dbReference>
<name>A0ABW6WLG6_9ACTN</name>
<dbReference type="InterPro" id="IPR051531">
    <property type="entry name" value="N-acetyltransferase"/>
</dbReference>
<proteinExistence type="inferred from homology"/>
<feature type="domain" description="N-acetyltransferase" evidence="4">
    <location>
        <begin position="4"/>
        <end position="172"/>
    </location>
</feature>
<evidence type="ECO:0000256" key="3">
    <source>
        <dbReference type="ARBA" id="ARBA00038502"/>
    </source>
</evidence>
<dbReference type="PANTHER" id="PTHR43792:SF8">
    <property type="entry name" value="[RIBOSOMAL PROTEIN US5]-ALANINE N-ACETYLTRANSFERASE"/>
    <property type="match status" value="1"/>
</dbReference>